<gene>
    <name evidence="1" type="ORF">TCAL_09551</name>
</gene>
<reference evidence="1 2" key="1">
    <citation type="journal article" date="2018" name="Nat. Ecol. Evol.">
        <title>Genomic signatures of mitonuclear coevolution across populations of Tigriopus californicus.</title>
        <authorList>
            <person name="Barreto F.S."/>
            <person name="Watson E.T."/>
            <person name="Lima T.G."/>
            <person name="Willett C.S."/>
            <person name="Edmands S."/>
            <person name="Li W."/>
            <person name="Burton R.S."/>
        </authorList>
    </citation>
    <scope>NUCLEOTIDE SEQUENCE [LARGE SCALE GENOMIC DNA]</scope>
    <source>
        <strain evidence="1 2">San Diego</strain>
    </source>
</reference>
<dbReference type="EMBL" id="VCGU01000008">
    <property type="protein sequence ID" value="TRY71779.1"/>
    <property type="molecule type" value="Genomic_DNA"/>
</dbReference>
<accession>A0A553P269</accession>
<comment type="caution">
    <text evidence="1">The sequence shown here is derived from an EMBL/GenBank/DDBJ whole genome shotgun (WGS) entry which is preliminary data.</text>
</comment>
<sequence>MSKLQSIAVFIFVFGYMWQGSNSLYSPQQFVVEEPRASLVRTFLRSHEVERPGIFSDLNLWMQPIANEERHRQLIKKGDQTRQDQIRAMENMIIRTVRDKKVMNQLIGTVVKEIKDMNRDPIERFEVDQGMAKPAMFSRQLSDQSSKNSGRVICLSSKSSLAKFNSAVE</sequence>
<protein>
    <submittedName>
        <fullName evidence="1">Uncharacterized protein</fullName>
    </submittedName>
</protein>
<dbReference type="AlphaFoldDB" id="A0A553P269"/>
<proteinExistence type="predicted"/>
<organism evidence="1 2">
    <name type="scientific">Tigriopus californicus</name>
    <name type="common">Marine copepod</name>
    <dbReference type="NCBI Taxonomy" id="6832"/>
    <lineage>
        <taxon>Eukaryota</taxon>
        <taxon>Metazoa</taxon>
        <taxon>Ecdysozoa</taxon>
        <taxon>Arthropoda</taxon>
        <taxon>Crustacea</taxon>
        <taxon>Multicrustacea</taxon>
        <taxon>Hexanauplia</taxon>
        <taxon>Copepoda</taxon>
        <taxon>Harpacticoida</taxon>
        <taxon>Harpacticidae</taxon>
        <taxon>Tigriopus</taxon>
    </lineage>
</organism>
<name>A0A553P269_TIGCA</name>
<keyword evidence="2" id="KW-1185">Reference proteome</keyword>
<evidence type="ECO:0000313" key="1">
    <source>
        <dbReference type="EMBL" id="TRY71779.1"/>
    </source>
</evidence>
<dbReference type="Proteomes" id="UP000318571">
    <property type="component" value="Chromosome 7"/>
</dbReference>
<evidence type="ECO:0000313" key="2">
    <source>
        <dbReference type="Proteomes" id="UP000318571"/>
    </source>
</evidence>